<proteinExistence type="predicted"/>
<dbReference type="GO" id="GO:0003700">
    <property type="term" value="F:DNA-binding transcription factor activity"/>
    <property type="evidence" value="ECO:0007669"/>
    <property type="project" value="InterPro"/>
</dbReference>
<dbReference type="Proteomes" id="UP000244810">
    <property type="component" value="Unassembled WGS sequence"/>
</dbReference>
<dbReference type="InterPro" id="IPR036388">
    <property type="entry name" value="WH-like_DNA-bd_sf"/>
</dbReference>
<sequence length="145" mass="16060">MTDANAFDLNTFLPYRLNAVAGRISRAFAERYREEFGISIPEWRVLVHLHQGGDVSVRDVEARVDMEKSKVSRAASRLEAAGYITKAVNDSDRRLLLLRLTPEGEALVARLLPVAIGYQEEMKARLGPLVEGLEAGIAALLDDPK</sequence>
<dbReference type="InterPro" id="IPR039422">
    <property type="entry name" value="MarR/SlyA-like"/>
</dbReference>
<reference evidence="2 3" key="1">
    <citation type="journal article" date="2011" name="Syst. Appl. Microbiol.">
        <title>Defluviimonas denitrificans gen. nov., sp. nov., and Pararhodobacter aggregans gen. nov., sp. nov., non-phototrophic Rhodobacteraceae from the biofilter of a marine aquaculture.</title>
        <authorList>
            <person name="Foesel B.U."/>
            <person name="Drake H.L."/>
            <person name="Schramm A."/>
        </authorList>
    </citation>
    <scope>NUCLEOTIDE SEQUENCE [LARGE SCALE GENOMIC DNA]</scope>
    <source>
        <strain evidence="2 3">D1-19</strain>
    </source>
</reference>
<evidence type="ECO:0000313" key="3">
    <source>
        <dbReference type="Proteomes" id="UP000244810"/>
    </source>
</evidence>
<comment type="caution">
    <text evidence="2">The sequence shown here is derived from an EMBL/GenBank/DDBJ whole genome shotgun (WGS) entry which is preliminary data.</text>
</comment>
<dbReference type="Pfam" id="PF12802">
    <property type="entry name" value="MarR_2"/>
    <property type="match status" value="1"/>
</dbReference>
<dbReference type="AlphaFoldDB" id="A0A2T7UU16"/>
<dbReference type="InterPro" id="IPR000835">
    <property type="entry name" value="HTH_MarR-typ"/>
</dbReference>
<accession>A0A2T7UU16</accession>
<dbReference type="SUPFAM" id="SSF46785">
    <property type="entry name" value="Winged helix' DNA-binding domain"/>
    <property type="match status" value="1"/>
</dbReference>
<dbReference type="InterPro" id="IPR036390">
    <property type="entry name" value="WH_DNA-bd_sf"/>
</dbReference>
<dbReference type="PANTHER" id="PTHR33164">
    <property type="entry name" value="TRANSCRIPTIONAL REGULATOR, MARR FAMILY"/>
    <property type="match status" value="1"/>
</dbReference>
<dbReference type="PROSITE" id="PS50995">
    <property type="entry name" value="HTH_MARR_2"/>
    <property type="match status" value="1"/>
</dbReference>
<feature type="domain" description="HTH marR-type" evidence="1">
    <location>
        <begin position="10"/>
        <end position="145"/>
    </location>
</feature>
<gene>
    <name evidence="2" type="ORF">DDE23_08000</name>
</gene>
<dbReference type="Gene3D" id="1.10.10.10">
    <property type="entry name" value="Winged helix-like DNA-binding domain superfamily/Winged helix DNA-binding domain"/>
    <property type="match status" value="1"/>
</dbReference>
<name>A0A2T7UU16_9RHOB</name>
<keyword evidence="3" id="KW-1185">Reference proteome</keyword>
<dbReference type="SMART" id="SM00347">
    <property type="entry name" value="HTH_MARR"/>
    <property type="match status" value="1"/>
</dbReference>
<dbReference type="PRINTS" id="PR00598">
    <property type="entry name" value="HTHMARR"/>
</dbReference>
<organism evidence="2 3">
    <name type="scientific">Pararhodobacter aggregans</name>
    <dbReference type="NCBI Taxonomy" id="404875"/>
    <lineage>
        <taxon>Bacteria</taxon>
        <taxon>Pseudomonadati</taxon>
        <taxon>Pseudomonadota</taxon>
        <taxon>Alphaproteobacteria</taxon>
        <taxon>Rhodobacterales</taxon>
        <taxon>Paracoccaceae</taxon>
        <taxon>Pararhodobacter</taxon>
    </lineage>
</organism>
<protein>
    <submittedName>
        <fullName evidence="2">MarR family transcriptional regulator</fullName>
    </submittedName>
</protein>
<dbReference type="GO" id="GO:0006950">
    <property type="term" value="P:response to stress"/>
    <property type="evidence" value="ECO:0007669"/>
    <property type="project" value="TreeGrafter"/>
</dbReference>
<dbReference type="RefSeq" id="WP_107751443.1">
    <property type="nucleotide sequence ID" value="NZ_JBLWSZ010000001.1"/>
</dbReference>
<dbReference type="OrthoDB" id="8906692at2"/>
<evidence type="ECO:0000259" key="1">
    <source>
        <dbReference type="PROSITE" id="PS50995"/>
    </source>
</evidence>
<dbReference type="PANTHER" id="PTHR33164:SF57">
    <property type="entry name" value="MARR-FAMILY TRANSCRIPTIONAL REGULATOR"/>
    <property type="match status" value="1"/>
</dbReference>
<dbReference type="EMBL" id="QDDR01000003">
    <property type="protein sequence ID" value="PVE48069.1"/>
    <property type="molecule type" value="Genomic_DNA"/>
</dbReference>
<evidence type="ECO:0000313" key="2">
    <source>
        <dbReference type="EMBL" id="PVE48069.1"/>
    </source>
</evidence>